<feature type="compositionally biased region" description="Low complexity" evidence="1">
    <location>
        <begin position="167"/>
        <end position="181"/>
    </location>
</feature>
<protein>
    <submittedName>
        <fullName evidence="2">Uncharacterized protein</fullName>
    </submittedName>
</protein>
<proteinExistence type="predicted"/>
<feature type="compositionally biased region" description="Low complexity" evidence="1">
    <location>
        <begin position="31"/>
        <end position="52"/>
    </location>
</feature>
<dbReference type="OrthoDB" id="10583072at2759"/>
<feature type="compositionally biased region" description="Low complexity" evidence="1">
    <location>
        <begin position="61"/>
        <end position="70"/>
    </location>
</feature>
<dbReference type="AlphaFoldDB" id="A0A1Y2CV77"/>
<organism evidence="2 3">
    <name type="scientific">Rhizoclosmatium globosum</name>
    <dbReference type="NCBI Taxonomy" id="329046"/>
    <lineage>
        <taxon>Eukaryota</taxon>
        <taxon>Fungi</taxon>
        <taxon>Fungi incertae sedis</taxon>
        <taxon>Chytridiomycota</taxon>
        <taxon>Chytridiomycota incertae sedis</taxon>
        <taxon>Chytridiomycetes</taxon>
        <taxon>Chytridiales</taxon>
        <taxon>Chytriomycetaceae</taxon>
        <taxon>Rhizoclosmatium</taxon>
    </lineage>
</organism>
<reference evidence="2 3" key="1">
    <citation type="submission" date="2016-07" db="EMBL/GenBank/DDBJ databases">
        <title>Pervasive Adenine N6-methylation of Active Genes in Fungi.</title>
        <authorList>
            <consortium name="DOE Joint Genome Institute"/>
            <person name="Mondo S.J."/>
            <person name="Dannebaum R.O."/>
            <person name="Kuo R.C."/>
            <person name="Labutti K."/>
            <person name="Haridas S."/>
            <person name="Kuo A."/>
            <person name="Salamov A."/>
            <person name="Ahrendt S.R."/>
            <person name="Lipzen A."/>
            <person name="Sullivan W."/>
            <person name="Andreopoulos W.B."/>
            <person name="Clum A."/>
            <person name="Lindquist E."/>
            <person name="Daum C."/>
            <person name="Ramamoorthy G.K."/>
            <person name="Gryganskyi A."/>
            <person name="Culley D."/>
            <person name="Magnuson J.K."/>
            <person name="James T.Y."/>
            <person name="O'Malley M.A."/>
            <person name="Stajich J.E."/>
            <person name="Spatafora J.W."/>
            <person name="Visel A."/>
            <person name="Grigoriev I.V."/>
        </authorList>
    </citation>
    <scope>NUCLEOTIDE SEQUENCE [LARGE SCALE GENOMIC DNA]</scope>
    <source>
        <strain evidence="2 3">JEL800</strain>
    </source>
</reference>
<name>A0A1Y2CV77_9FUNG</name>
<evidence type="ECO:0000256" key="1">
    <source>
        <dbReference type="SAM" id="MobiDB-lite"/>
    </source>
</evidence>
<dbReference type="EMBL" id="MCGO01000006">
    <property type="protein sequence ID" value="ORY50959.1"/>
    <property type="molecule type" value="Genomic_DNA"/>
</dbReference>
<feature type="region of interest" description="Disordered" evidence="1">
    <location>
        <begin position="23"/>
        <end position="70"/>
    </location>
</feature>
<dbReference type="Proteomes" id="UP000193642">
    <property type="component" value="Unassembled WGS sequence"/>
</dbReference>
<sequence length="409" mass="43716">MVNLVDRSLDVLTQLGASIETTAQNAREAKPSVSPKSVPVVPSSVVPKQPDVPIIPPPIDTNLSSSNTTSQTIPAVTVTSATVASSSTSTSAPKDLDLTDLDDDEIANMMQDSPPYVQKEASEEPSSDLDSYPRPHTGGKSYSGKSLGKSIALAQRPNTGGKSLPASSWSGKGRGKSVVSSAMVFSEDDEDRAVNTGGKSMSMENPYGRGKGGGKSLALVEKHVKSEGMVGGKSVQTASSSGGKSAGKSLASVSSYSSSGGNVGGKSLPSSTPNGRGKSTGGKQFPIGSANKKVKAILDHLSNSDDEDSEDVVITNKMKIPSWTTIHTDIRWLPSHCELRMLMEEKFEGLYHQKTLDHLFHRLCHHPQNLFLLRQRNPSRNPKYETLHQLEPNDQTVQTRNHYQVQNPL</sequence>
<evidence type="ECO:0000313" key="3">
    <source>
        <dbReference type="Proteomes" id="UP000193642"/>
    </source>
</evidence>
<comment type="caution">
    <text evidence="2">The sequence shown here is derived from an EMBL/GenBank/DDBJ whole genome shotgun (WGS) entry which is preliminary data.</text>
</comment>
<accession>A0A1Y2CV77</accession>
<feature type="region of interest" description="Disordered" evidence="1">
    <location>
        <begin position="228"/>
        <end position="288"/>
    </location>
</feature>
<evidence type="ECO:0000313" key="2">
    <source>
        <dbReference type="EMBL" id="ORY50959.1"/>
    </source>
</evidence>
<gene>
    <name evidence="2" type="ORF">BCR33DRAFT_499368</name>
</gene>
<keyword evidence="3" id="KW-1185">Reference proteome</keyword>
<feature type="region of interest" description="Disordered" evidence="1">
    <location>
        <begin position="111"/>
        <end position="215"/>
    </location>
</feature>
<feature type="compositionally biased region" description="Low complexity" evidence="1">
    <location>
        <begin position="138"/>
        <end position="150"/>
    </location>
</feature>
<feature type="compositionally biased region" description="Low complexity" evidence="1">
    <location>
        <begin position="238"/>
        <end position="260"/>
    </location>
</feature>